<sequence>MPAPSKELRTKKPESVGKRAYAITMQSMALLRLDTILEKLAFSSSLVMSTFFWYFCRIQITLSYFQVKTLSSRLHRQEGKAAMEDLSTIVIRQYEALTTPKDLQVLK</sequence>
<dbReference type="Proteomes" id="UP001604277">
    <property type="component" value="Unassembled WGS sequence"/>
</dbReference>
<protein>
    <submittedName>
        <fullName evidence="1">Uncharacterized protein</fullName>
    </submittedName>
</protein>
<accession>A0ABD1RKI2</accession>
<proteinExistence type="predicted"/>
<dbReference type="AlphaFoldDB" id="A0ABD1RKI2"/>
<reference evidence="2" key="1">
    <citation type="submission" date="2024-07" db="EMBL/GenBank/DDBJ databases">
        <title>Two chromosome-level genome assemblies of Korean endemic species Abeliophyllum distichum and Forsythia ovata (Oleaceae).</title>
        <authorList>
            <person name="Jang H."/>
        </authorList>
    </citation>
    <scope>NUCLEOTIDE SEQUENCE [LARGE SCALE GENOMIC DNA]</scope>
</reference>
<gene>
    <name evidence="1" type="ORF">Fot_42208</name>
</gene>
<organism evidence="1 2">
    <name type="scientific">Forsythia ovata</name>
    <dbReference type="NCBI Taxonomy" id="205694"/>
    <lineage>
        <taxon>Eukaryota</taxon>
        <taxon>Viridiplantae</taxon>
        <taxon>Streptophyta</taxon>
        <taxon>Embryophyta</taxon>
        <taxon>Tracheophyta</taxon>
        <taxon>Spermatophyta</taxon>
        <taxon>Magnoliopsida</taxon>
        <taxon>eudicotyledons</taxon>
        <taxon>Gunneridae</taxon>
        <taxon>Pentapetalae</taxon>
        <taxon>asterids</taxon>
        <taxon>lamiids</taxon>
        <taxon>Lamiales</taxon>
        <taxon>Oleaceae</taxon>
        <taxon>Forsythieae</taxon>
        <taxon>Forsythia</taxon>
    </lineage>
</organism>
<name>A0ABD1RKI2_9LAMI</name>
<evidence type="ECO:0000313" key="1">
    <source>
        <dbReference type="EMBL" id="KAL2488916.1"/>
    </source>
</evidence>
<comment type="caution">
    <text evidence="1">The sequence shown here is derived from an EMBL/GenBank/DDBJ whole genome shotgun (WGS) entry which is preliminary data.</text>
</comment>
<keyword evidence="2" id="KW-1185">Reference proteome</keyword>
<dbReference type="EMBL" id="JBFOLJ010000012">
    <property type="protein sequence ID" value="KAL2488916.1"/>
    <property type="molecule type" value="Genomic_DNA"/>
</dbReference>
<evidence type="ECO:0000313" key="2">
    <source>
        <dbReference type="Proteomes" id="UP001604277"/>
    </source>
</evidence>